<proteinExistence type="predicted"/>
<gene>
    <name evidence="1" type="ORF">FHR82_005493</name>
</gene>
<reference evidence="1 2" key="1">
    <citation type="submission" date="2020-08" db="EMBL/GenBank/DDBJ databases">
        <title>Genomic Encyclopedia of Type Strains, Phase III (KMG-III): the genomes of soil and plant-associated and newly described type strains.</title>
        <authorList>
            <person name="Whitman W."/>
        </authorList>
    </citation>
    <scope>NUCLEOTIDE SEQUENCE [LARGE SCALE GENOMIC DNA]</scope>
    <source>
        <strain evidence="1 2">CECT 8960</strain>
    </source>
</reference>
<sequence length="97" mass="10560">MTTAPKRRLPTSPTATLDELLQSLSELPDLDPVERARACKKLIEVTKAVLSYERRHALLQANTTGPEPIGATELARRLGVARSRVTDAIALARSENA</sequence>
<evidence type="ECO:0000313" key="2">
    <source>
        <dbReference type="Proteomes" id="UP000520767"/>
    </source>
</evidence>
<comment type="caution">
    <text evidence="1">The sequence shown here is derived from an EMBL/GenBank/DDBJ whole genome shotgun (WGS) entry which is preliminary data.</text>
</comment>
<evidence type="ECO:0000313" key="1">
    <source>
        <dbReference type="EMBL" id="MBB4909240.1"/>
    </source>
</evidence>
<name>A0A7W7VGN4_9PSEU</name>
<protein>
    <submittedName>
        <fullName evidence="1">DNA-binding MarR family transcriptional regulator</fullName>
    </submittedName>
</protein>
<keyword evidence="2" id="KW-1185">Reference proteome</keyword>
<organism evidence="1 2">
    <name type="scientific">Actinophytocola algeriensis</name>
    <dbReference type="NCBI Taxonomy" id="1768010"/>
    <lineage>
        <taxon>Bacteria</taxon>
        <taxon>Bacillati</taxon>
        <taxon>Actinomycetota</taxon>
        <taxon>Actinomycetes</taxon>
        <taxon>Pseudonocardiales</taxon>
        <taxon>Pseudonocardiaceae</taxon>
    </lineage>
</organism>
<accession>A0A7W7VGN4</accession>
<dbReference type="RefSeq" id="WP_184813263.1">
    <property type="nucleotide sequence ID" value="NZ_JACHJQ010000005.1"/>
</dbReference>
<dbReference type="EMBL" id="JACHJQ010000005">
    <property type="protein sequence ID" value="MBB4909240.1"/>
    <property type="molecule type" value="Genomic_DNA"/>
</dbReference>
<dbReference type="AlphaFoldDB" id="A0A7W7VGN4"/>
<dbReference type="Proteomes" id="UP000520767">
    <property type="component" value="Unassembled WGS sequence"/>
</dbReference>
<keyword evidence="1" id="KW-0238">DNA-binding</keyword>
<dbReference type="GO" id="GO:0003677">
    <property type="term" value="F:DNA binding"/>
    <property type="evidence" value="ECO:0007669"/>
    <property type="project" value="UniProtKB-KW"/>
</dbReference>